<sequence>WVYRRMMGTPWTDNLKNVEVLNEVKIHRKLIINMRKRQLSFFEHVMGRGGL</sequence>
<evidence type="ECO:0000313" key="1">
    <source>
        <dbReference type="EMBL" id="CEK85152.1"/>
    </source>
</evidence>
<accession>A0A0B7AWX2</accession>
<reference evidence="1" key="1">
    <citation type="submission" date="2014-12" db="EMBL/GenBank/DDBJ databases">
        <title>Insight into the proteome of Arion vulgaris.</title>
        <authorList>
            <person name="Aradska J."/>
            <person name="Bulat T."/>
            <person name="Smidak R."/>
            <person name="Sarate P."/>
            <person name="Gangsoo J."/>
            <person name="Sialana F."/>
            <person name="Bilban M."/>
            <person name="Lubec G."/>
        </authorList>
    </citation>
    <scope>NUCLEOTIDE SEQUENCE</scope>
    <source>
        <tissue evidence="1">Skin</tissue>
    </source>
</reference>
<proteinExistence type="predicted"/>
<organism evidence="1">
    <name type="scientific">Arion vulgaris</name>
    <dbReference type="NCBI Taxonomy" id="1028688"/>
    <lineage>
        <taxon>Eukaryota</taxon>
        <taxon>Metazoa</taxon>
        <taxon>Spiralia</taxon>
        <taxon>Lophotrochozoa</taxon>
        <taxon>Mollusca</taxon>
        <taxon>Gastropoda</taxon>
        <taxon>Heterobranchia</taxon>
        <taxon>Euthyneura</taxon>
        <taxon>Panpulmonata</taxon>
        <taxon>Eupulmonata</taxon>
        <taxon>Stylommatophora</taxon>
        <taxon>Helicina</taxon>
        <taxon>Arionoidea</taxon>
        <taxon>Arionidae</taxon>
        <taxon>Arion</taxon>
    </lineage>
</organism>
<feature type="non-terminal residue" evidence="1">
    <location>
        <position position="1"/>
    </location>
</feature>
<dbReference type="AlphaFoldDB" id="A0A0B7AWX2"/>
<protein>
    <submittedName>
        <fullName evidence="1">Uncharacterized protein</fullName>
    </submittedName>
</protein>
<gene>
    <name evidence="1" type="primary">ORF146650</name>
</gene>
<name>A0A0B7AWX2_9EUPU</name>
<dbReference type="EMBL" id="HACG01038287">
    <property type="protein sequence ID" value="CEK85152.1"/>
    <property type="molecule type" value="Transcribed_RNA"/>
</dbReference>